<keyword evidence="6" id="KW-1185">Reference proteome</keyword>
<dbReference type="KEGG" id="maw:19248112"/>
<dbReference type="PROSITE" id="PS00455">
    <property type="entry name" value="AMP_BINDING"/>
    <property type="match status" value="1"/>
</dbReference>
<dbReference type="InterPro" id="IPR051414">
    <property type="entry name" value="Adenylate-forming_Reductase"/>
</dbReference>
<evidence type="ECO:0000256" key="2">
    <source>
        <dbReference type="ARBA" id="ARBA00022553"/>
    </source>
</evidence>
<organism evidence="6">
    <name type="scientific">Metarhizium acridum (strain CQMa 102)</name>
    <dbReference type="NCBI Taxonomy" id="655827"/>
    <lineage>
        <taxon>Eukaryota</taxon>
        <taxon>Fungi</taxon>
        <taxon>Dikarya</taxon>
        <taxon>Ascomycota</taxon>
        <taxon>Pezizomycotina</taxon>
        <taxon>Sordariomycetes</taxon>
        <taxon>Hypocreomycetidae</taxon>
        <taxon>Hypocreales</taxon>
        <taxon>Clavicipitaceae</taxon>
        <taxon>Metarhizium</taxon>
    </lineage>
</organism>
<dbReference type="STRING" id="655827.E9E1U6"/>
<protein>
    <submittedName>
        <fullName evidence="5">NRPS-like enzyme, putative</fullName>
    </submittedName>
</protein>
<dbReference type="Pfam" id="PF00501">
    <property type="entry name" value="AMP-binding"/>
    <property type="match status" value="1"/>
</dbReference>
<evidence type="ECO:0000259" key="4">
    <source>
        <dbReference type="Pfam" id="PF00501"/>
    </source>
</evidence>
<sequence length="336" mass="36244">MPVIPAAAPQVWLESEPVSLPYDRSYEDGRWDPQVVLHTGGSTGIPKPVVVRQECFTIFDGLRNGPEFHDTISAFAHLFMVKTLSIPMPEFHVAGVALVINAGIFYGATLVYGVADGPLSADLAILSLVHSGADAATLPPSVVEKMSLTEVGISVLAGLDIVAFGVGSLAPAAGGMLVESRVALDMGAEFMPAEVNLEAYEMVLRNDDENDPGRKAFFYNLPEKTEWRTGNLYEPHPTLPNHWRYIGRADNIIVFSNCEKLNSVTIEEAVQGHKAVKGAIVVGDQRFQPALNVEPVEIPANNVAAEALLQDVLSLVQEVNKATVAHGRISRDMIVL</sequence>
<evidence type="ECO:0000256" key="3">
    <source>
        <dbReference type="ARBA" id="ARBA00022857"/>
    </source>
</evidence>
<dbReference type="eggNOG" id="KOG1178">
    <property type="taxonomic scope" value="Eukaryota"/>
</dbReference>
<feature type="domain" description="AMP-dependent synthetase/ligase" evidence="4">
    <location>
        <begin position="28"/>
        <end position="169"/>
    </location>
</feature>
<dbReference type="Pfam" id="PF23562">
    <property type="entry name" value="AMP-binding_C_3"/>
    <property type="match status" value="1"/>
</dbReference>
<dbReference type="Proteomes" id="UP000002499">
    <property type="component" value="Unassembled WGS sequence"/>
</dbReference>
<evidence type="ECO:0000313" key="5">
    <source>
        <dbReference type="EMBL" id="EFY90043.1"/>
    </source>
</evidence>
<dbReference type="PANTHER" id="PTHR43439:SF2">
    <property type="entry name" value="ENZYME, PUTATIVE (JCVI)-RELATED"/>
    <property type="match status" value="1"/>
</dbReference>
<evidence type="ECO:0000256" key="1">
    <source>
        <dbReference type="ARBA" id="ARBA00022450"/>
    </source>
</evidence>
<dbReference type="InParanoid" id="E9E1U6"/>
<accession>E9E1U6</accession>
<dbReference type="OrthoDB" id="429813at2759"/>
<keyword evidence="1" id="KW-0596">Phosphopantetheine</keyword>
<dbReference type="Gene3D" id="3.40.50.12780">
    <property type="entry name" value="N-terminal domain of ligase-like"/>
    <property type="match status" value="1"/>
</dbReference>
<dbReference type="SUPFAM" id="SSF56801">
    <property type="entry name" value="Acetyl-CoA synthetase-like"/>
    <property type="match status" value="1"/>
</dbReference>
<dbReference type="AlphaFoldDB" id="E9E1U6"/>
<keyword evidence="2" id="KW-0597">Phosphoprotein</keyword>
<name>E9E1U6_METAQ</name>
<gene>
    <name evidence="5" type="ORF">MAC_03801</name>
</gene>
<dbReference type="HOGENOM" id="CLU_002220_3_1_1"/>
<dbReference type="InterPro" id="IPR000873">
    <property type="entry name" value="AMP-dep_synth/lig_dom"/>
</dbReference>
<dbReference type="EMBL" id="GL698493">
    <property type="protein sequence ID" value="EFY90043.1"/>
    <property type="molecule type" value="Genomic_DNA"/>
</dbReference>
<reference evidence="5 6" key="1">
    <citation type="journal article" date="2011" name="PLoS Genet.">
        <title>Genome sequencing and comparative transcriptomics of the model entomopathogenic fungi Metarhizium anisopliae and M. acridum.</title>
        <authorList>
            <person name="Gao Q."/>
            <person name="Jin K."/>
            <person name="Ying S.H."/>
            <person name="Zhang Y."/>
            <person name="Xiao G."/>
            <person name="Shang Y."/>
            <person name="Duan Z."/>
            <person name="Hu X."/>
            <person name="Xie X.Q."/>
            <person name="Zhou G."/>
            <person name="Peng G."/>
            <person name="Luo Z."/>
            <person name="Huang W."/>
            <person name="Wang B."/>
            <person name="Fang W."/>
            <person name="Wang S."/>
            <person name="Zhong Y."/>
            <person name="Ma L.J."/>
            <person name="St Leger R.J."/>
            <person name="Zhao G.P."/>
            <person name="Pei Y."/>
            <person name="Feng M.G."/>
            <person name="Xia Y."/>
            <person name="Wang C."/>
        </authorList>
    </citation>
    <scope>NUCLEOTIDE SEQUENCE [LARGE SCALE GENOMIC DNA]</scope>
    <source>
        <strain evidence="5 6">CQMa 102</strain>
    </source>
</reference>
<keyword evidence="3" id="KW-0521">NADP</keyword>
<dbReference type="GeneID" id="19248112"/>
<evidence type="ECO:0000313" key="6">
    <source>
        <dbReference type="Proteomes" id="UP000002499"/>
    </source>
</evidence>
<dbReference type="InterPro" id="IPR042099">
    <property type="entry name" value="ANL_N_sf"/>
</dbReference>
<dbReference type="PANTHER" id="PTHR43439">
    <property type="entry name" value="PHENYLACETATE-COENZYME A LIGASE"/>
    <property type="match status" value="1"/>
</dbReference>
<dbReference type="InterPro" id="IPR020845">
    <property type="entry name" value="AMP-binding_CS"/>
</dbReference>
<proteinExistence type="predicted"/>